<dbReference type="Proteomes" id="UP001500235">
    <property type="component" value="Unassembled WGS sequence"/>
</dbReference>
<feature type="domain" description="Calcineurin-like phosphoesterase" evidence="5">
    <location>
        <begin position="4"/>
        <end position="277"/>
    </location>
</feature>
<evidence type="ECO:0000313" key="7">
    <source>
        <dbReference type="Proteomes" id="UP001500235"/>
    </source>
</evidence>
<sequence length="417" mass="45684">MRVFRVVQVGDIHYSDSENFQSPVDNKDPGFPAALRESIGTAPLQAVFRSLSHVLETGGIDFVTFMGDFTTRGDSTALNECARYIRGLFAETWPGEGPDCKLIIGNHDIDRRLDPDSDDRFERINAVLTGAGFKAASILAPCESVIPSDDAAEVRVFGINSCRGCGQLRLLGSILEKHAGPAIRKLLVEGGSGAELDELYEQIDTPAIDEHTIALLANSLSHVGETVMPVICAHHNLLPQAMPRIAPYSELINGGAIRAALLNLNRPLLYLHGHLHTSPIEVVRVPEHTRSAIISISAPLLREGFNVIEIAFNQEAVPLGCRVIAHRLDGSQCRIASSNIIPAWTAAEGLRLTTFRARELMKVLEPDAVVPRSDLLARLSWPEMVLDDALTELRWLGAVEIPNHDRPAIHWRVTRSI</sequence>
<comment type="similarity">
    <text evidence="4">Belongs to the cyclic nucleotide phosphodiesterase class-III family.</text>
</comment>
<dbReference type="EMBL" id="BAABBQ010000001">
    <property type="protein sequence ID" value="GAA4020798.1"/>
    <property type="molecule type" value="Genomic_DNA"/>
</dbReference>
<dbReference type="InterPro" id="IPR050884">
    <property type="entry name" value="CNP_phosphodiesterase-III"/>
</dbReference>
<evidence type="ECO:0000256" key="1">
    <source>
        <dbReference type="ARBA" id="ARBA00022723"/>
    </source>
</evidence>
<dbReference type="Gene3D" id="3.60.21.10">
    <property type="match status" value="1"/>
</dbReference>
<comment type="caution">
    <text evidence="6">The sequence shown here is derived from an EMBL/GenBank/DDBJ whole genome shotgun (WGS) entry which is preliminary data.</text>
</comment>
<organism evidence="6 7">
    <name type="scientific">Sphingomonas swuensis</name>
    <dbReference type="NCBI Taxonomy" id="977800"/>
    <lineage>
        <taxon>Bacteria</taxon>
        <taxon>Pseudomonadati</taxon>
        <taxon>Pseudomonadota</taxon>
        <taxon>Alphaproteobacteria</taxon>
        <taxon>Sphingomonadales</taxon>
        <taxon>Sphingomonadaceae</taxon>
        <taxon>Sphingomonas</taxon>
    </lineage>
</organism>
<dbReference type="InterPro" id="IPR029052">
    <property type="entry name" value="Metallo-depent_PP-like"/>
</dbReference>
<dbReference type="PANTHER" id="PTHR42988">
    <property type="entry name" value="PHOSPHOHYDROLASE"/>
    <property type="match status" value="1"/>
</dbReference>
<dbReference type="PANTHER" id="PTHR42988:SF2">
    <property type="entry name" value="CYCLIC NUCLEOTIDE PHOSPHODIESTERASE CBUA0032-RELATED"/>
    <property type="match status" value="1"/>
</dbReference>
<evidence type="ECO:0000256" key="4">
    <source>
        <dbReference type="ARBA" id="ARBA00025742"/>
    </source>
</evidence>
<name>A0ABP7T447_9SPHN</name>
<protein>
    <recommendedName>
        <fullName evidence="5">Calcineurin-like phosphoesterase domain-containing protein</fullName>
    </recommendedName>
</protein>
<keyword evidence="2" id="KW-0378">Hydrolase</keyword>
<reference evidence="7" key="1">
    <citation type="journal article" date="2019" name="Int. J. Syst. Evol. Microbiol.">
        <title>The Global Catalogue of Microorganisms (GCM) 10K type strain sequencing project: providing services to taxonomists for standard genome sequencing and annotation.</title>
        <authorList>
            <consortium name="The Broad Institute Genomics Platform"/>
            <consortium name="The Broad Institute Genome Sequencing Center for Infectious Disease"/>
            <person name="Wu L."/>
            <person name="Ma J."/>
        </authorList>
    </citation>
    <scope>NUCLEOTIDE SEQUENCE [LARGE SCALE GENOMIC DNA]</scope>
    <source>
        <strain evidence="7">JCM 17563</strain>
    </source>
</reference>
<gene>
    <name evidence="6" type="ORF">GCM10022280_21600</name>
</gene>
<keyword evidence="3" id="KW-0408">Iron</keyword>
<keyword evidence="1" id="KW-0479">Metal-binding</keyword>
<evidence type="ECO:0000256" key="3">
    <source>
        <dbReference type="ARBA" id="ARBA00023004"/>
    </source>
</evidence>
<dbReference type="SUPFAM" id="SSF56300">
    <property type="entry name" value="Metallo-dependent phosphatases"/>
    <property type="match status" value="1"/>
</dbReference>
<accession>A0ABP7T447</accession>
<evidence type="ECO:0000313" key="6">
    <source>
        <dbReference type="EMBL" id="GAA4020798.1"/>
    </source>
</evidence>
<dbReference type="Pfam" id="PF00149">
    <property type="entry name" value="Metallophos"/>
    <property type="match status" value="1"/>
</dbReference>
<evidence type="ECO:0000256" key="2">
    <source>
        <dbReference type="ARBA" id="ARBA00022801"/>
    </source>
</evidence>
<proteinExistence type="inferred from homology"/>
<keyword evidence="7" id="KW-1185">Reference proteome</keyword>
<dbReference type="InterPro" id="IPR004843">
    <property type="entry name" value="Calcineurin-like_PHP"/>
</dbReference>
<evidence type="ECO:0000259" key="5">
    <source>
        <dbReference type="Pfam" id="PF00149"/>
    </source>
</evidence>